<feature type="compositionally biased region" description="Basic residues" evidence="1">
    <location>
        <begin position="354"/>
        <end position="364"/>
    </location>
</feature>
<sequence length="376" mass="43303">MPVSKNGTFKVSIVNSKTQREFTELVTPEKKNYICVENNQPFKINIIADNEHTDKSFGCHLYLDGKIVKGKKTFRAKGWFHGFKQGGGKFREFLFSIPPQGEEEKKEVQEVDSSIDIDNFGNTIYKRPEYLGSEYFGTVHLRFFKCKEGKMKPAKAMNNAFNSSFHQASRTGDVKVAYKSMSVKEGECFEFKSAPFKRRKIEQEDKGWGNDDKENKPIEKPRMFKEYIILERKGPVDEVTIHYGDIAALQVLGIISLDNYQHLMMIPPPLLAEASYVIKVFKTIVDTKKKIHIKDCGLEFHQATACKLDDLFLNVEEELPEFFKIKSDIFHFAHNGVITLNKFYKEHSVSSRRLKGGRSHKKVQKLNQPPEVIEID</sequence>
<protein>
    <submittedName>
        <fullName evidence="2">Uncharacterized protein</fullName>
    </submittedName>
</protein>
<gene>
    <name evidence="2" type="ORF">ECRASSUSDP1_LOCUS10556</name>
</gene>
<feature type="region of interest" description="Disordered" evidence="1">
    <location>
        <begin position="354"/>
        <end position="376"/>
    </location>
</feature>
<dbReference type="Proteomes" id="UP001295684">
    <property type="component" value="Unassembled WGS sequence"/>
</dbReference>
<evidence type="ECO:0000313" key="3">
    <source>
        <dbReference type="Proteomes" id="UP001295684"/>
    </source>
</evidence>
<keyword evidence="3" id="KW-1185">Reference proteome</keyword>
<accession>A0AAD1UL32</accession>
<dbReference type="AlphaFoldDB" id="A0AAD1UL32"/>
<evidence type="ECO:0000313" key="2">
    <source>
        <dbReference type="EMBL" id="CAI2369258.1"/>
    </source>
</evidence>
<organism evidence="2 3">
    <name type="scientific">Euplotes crassus</name>
    <dbReference type="NCBI Taxonomy" id="5936"/>
    <lineage>
        <taxon>Eukaryota</taxon>
        <taxon>Sar</taxon>
        <taxon>Alveolata</taxon>
        <taxon>Ciliophora</taxon>
        <taxon>Intramacronucleata</taxon>
        <taxon>Spirotrichea</taxon>
        <taxon>Hypotrichia</taxon>
        <taxon>Euplotida</taxon>
        <taxon>Euplotidae</taxon>
        <taxon>Moneuplotes</taxon>
    </lineage>
</organism>
<reference evidence="2" key="1">
    <citation type="submission" date="2023-07" db="EMBL/GenBank/DDBJ databases">
        <authorList>
            <consortium name="AG Swart"/>
            <person name="Singh M."/>
            <person name="Singh A."/>
            <person name="Seah K."/>
            <person name="Emmerich C."/>
        </authorList>
    </citation>
    <scope>NUCLEOTIDE SEQUENCE</scope>
    <source>
        <strain evidence="2">DP1</strain>
    </source>
</reference>
<proteinExistence type="predicted"/>
<comment type="caution">
    <text evidence="2">The sequence shown here is derived from an EMBL/GenBank/DDBJ whole genome shotgun (WGS) entry which is preliminary data.</text>
</comment>
<dbReference type="EMBL" id="CAMPGE010010409">
    <property type="protein sequence ID" value="CAI2369258.1"/>
    <property type="molecule type" value="Genomic_DNA"/>
</dbReference>
<evidence type="ECO:0000256" key="1">
    <source>
        <dbReference type="SAM" id="MobiDB-lite"/>
    </source>
</evidence>
<name>A0AAD1UL32_EUPCR</name>